<evidence type="ECO:0000259" key="2">
    <source>
        <dbReference type="Pfam" id="PF03190"/>
    </source>
</evidence>
<dbReference type="CDD" id="cd02955">
    <property type="entry name" value="SSP411"/>
    <property type="match status" value="1"/>
</dbReference>
<evidence type="ECO:0000259" key="3">
    <source>
        <dbReference type="Pfam" id="PF11412"/>
    </source>
</evidence>
<dbReference type="InterPro" id="IPR024705">
    <property type="entry name" value="Ssp411"/>
</dbReference>
<comment type="caution">
    <text evidence="4">The sequence shown here is derived from an EMBL/GenBank/DDBJ whole genome shotgun (WGS) entry which is preliminary data.</text>
</comment>
<dbReference type="SUPFAM" id="SSF52833">
    <property type="entry name" value="Thioredoxin-like"/>
    <property type="match status" value="1"/>
</dbReference>
<dbReference type="Gene3D" id="3.40.30.10">
    <property type="entry name" value="Glutaredoxin"/>
    <property type="match status" value="1"/>
</dbReference>
<dbReference type="InterPro" id="IPR028250">
    <property type="entry name" value="DsbDN"/>
</dbReference>
<dbReference type="Gene3D" id="1.50.10.10">
    <property type="match status" value="2"/>
</dbReference>
<dbReference type="PANTHER" id="PTHR42899">
    <property type="entry name" value="SPERMATOGENESIS-ASSOCIATED PROTEIN 20"/>
    <property type="match status" value="1"/>
</dbReference>
<dbReference type="InterPro" id="IPR012341">
    <property type="entry name" value="6hp_glycosidase-like_sf"/>
</dbReference>
<dbReference type="Pfam" id="PF03190">
    <property type="entry name" value="Thioredox_DsbH"/>
    <property type="match status" value="1"/>
</dbReference>
<feature type="domain" description="Spermatogenesis-associated protein 20-like TRX" evidence="2">
    <location>
        <begin position="62"/>
        <end position="228"/>
    </location>
</feature>
<feature type="compositionally biased region" description="Basic and acidic residues" evidence="1">
    <location>
        <begin position="43"/>
        <end position="54"/>
    </location>
</feature>
<proteinExistence type="predicted"/>
<dbReference type="InterPro" id="IPR036929">
    <property type="entry name" value="DsbDN_sf"/>
</dbReference>
<reference evidence="4 5" key="1">
    <citation type="journal article" date="2018" name="Nat. Biotechnol.">
        <title>A standardized bacterial taxonomy based on genome phylogeny substantially revises the tree of life.</title>
        <authorList>
            <person name="Parks D.H."/>
            <person name="Chuvochina M."/>
            <person name="Waite D.W."/>
            <person name="Rinke C."/>
            <person name="Skarshewski A."/>
            <person name="Chaumeil P.A."/>
            <person name="Hugenholtz P."/>
        </authorList>
    </citation>
    <scope>NUCLEOTIDE SEQUENCE [LARGE SCALE GENOMIC DNA]</scope>
    <source>
        <strain evidence="4">UBA9375</strain>
    </source>
</reference>
<dbReference type="InterPro" id="IPR004879">
    <property type="entry name" value="Ssp411-like_TRX"/>
</dbReference>
<sequence>MDLHKNMKWWIVLLLTILFFVSNWQPANLSASEKSGSEDSAGEDSKTKATESEKTKHKAMFTNRLSKETSPYLLLHQHNPVDWYPWGPAAFEKAKQENKIIFLSVGYSSCYWCHVMERLVFENPEIAKYMNENFVNIKVDREERPDIDDIYMTSLSVYFHLIGAPDNGGWPLSMFLTPDREPFAGGTYFPPTDQGGQMSFPRVLQKVNELWSGDKAKVQQSATIIAKEVARLQKEEGATEAIPIEDRLVKAGVRSINASFDSEYGGIDFSEVSPNGPKFPTSSKLVLLQYDIESMDAESTSAESAKVLYQTLDAMANGGIYDHLGGGFHRYSTDRYWHVPHFEKMLYDNGQLASLYAKAYGQTGNEQYKQVAAGIIDFVLRELTDTQGGFYSALDAETDGVEGEHYAWSQEELKEILDEGYPLFAEFYGLNEPVRFEHGYVLHRVTALKALAEKQKTTPEALESQLAAMRKKLHTVRNQRQPLLKDDKILTSWNGLMITGMANAGRILKRPDYTAAAEKAAQFILDQMRDEQGHLYRSYRADQARLNAYLDDYAFLVQGLLALYEATGKQQWLDQAQALTDLQIKLFWDQKEHGFFFTTHDHEQLIARTKNAYDAAIPSGNSISTRNLIQLTQLTGDPKYRQHADQTLQLFGRVIKRYPNRCAQLVQAVGEFLTTPPAQKQSALLAPTSDAGFALGSLEQFAANSEQLASVTPGLELLAVAGLGQVTPKKNLVAAKAYLSVDKLPAGKTCRVAIVLTIEDGWHINANPAKPDFMVPTTFTVKSNQQVPLSQVKYPAGHAFTVEGFDEPLQVYEKQAIIRGTLTIPAAAAGKAEQLELNVKYQACNDKTCIRPTTVSLKGSFQIAKPGEPVKQVNQKWFQTN</sequence>
<feature type="region of interest" description="Disordered" evidence="1">
    <location>
        <begin position="31"/>
        <end position="58"/>
    </location>
</feature>
<dbReference type="InterPro" id="IPR008928">
    <property type="entry name" value="6-hairpin_glycosidase_sf"/>
</dbReference>
<evidence type="ECO:0000313" key="5">
    <source>
        <dbReference type="Proteomes" id="UP000263642"/>
    </source>
</evidence>
<dbReference type="Pfam" id="PF11412">
    <property type="entry name" value="DsbD_N"/>
    <property type="match status" value="1"/>
</dbReference>
<dbReference type="PANTHER" id="PTHR42899:SF1">
    <property type="entry name" value="SPERMATOGENESIS-ASSOCIATED PROTEIN 20"/>
    <property type="match status" value="1"/>
</dbReference>
<dbReference type="Proteomes" id="UP000263642">
    <property type="component" value="Unassembled WGS sequence"/>
</dbReference>
<dbReference type="SUPFAM" id="SSF48208">
    <property type="entry name" value="Six-hairpin glycosidases"/>
    <property type="match status" value="1"/>
</dbReference>
<evidence type="ECO:0000313" key="4">
    <source>
        <dbReference type="EMBL" id="HCO22503.1"/>
    </source>
</evidence>
<dbReference type="AlphaFoldDB" id="A0A3D3R0Z4"/>
<dbReference type="EMBL" id="DQAY01000035">
    <property type="protein sequence ID" value="HCO22503.1"/>
    <property type="molecule type" value="Genomic_DNA"/>
</dbReference>
<gene>
    <name evidence="4" type="ORF">DIT97_05355</name>
</gene>
<feature type="domain" description="Thiol:disulfide interchange protein DsbD N-terminal" evidence="3">
    <location>
        <begin position="743"/>
        <end position="855"/>
    </location>
</feature>
<organism evidence="4 5">
    <name type="scientific">Gimesia maris</name>
    <dbReference type="NCBI Taxonomy" id="122"/>
    <lineage>
        <taxon>Bacteria</taxon>
        <taxon>Pseudomonadati</taxon>
        <taxon>Planctomycetota</taxon>
        <taxon>Planctomycetia</taxon>
        <taxon>Planctomycetales</taxon>
        <taxon>Planctomycetaceae</taxon>
        <taxon>Gimesia</taxon>
    </lineage>
</organism>
<evidence type="ECO:0000256" key="1">
    <source>
        <dbReference type="SAM" id="MobiDB-lite"/>
    </source>
</evidence>
<dbReference type="Gene3D" id="2.60.40.1250">
    <property type="entry name" value="Thiol:disulfide interchange protein DsbD, N-terminal domain"/>
    <property type="match status" value="1"/>
</dbReference>
<dbReference type="GO" id="GO:0005975">
    <property type="term" value="P:carbohydrate metabolic process"/>
    <property type="evidence" value="ECO:0007669"/>
    <property type="project" value="InterPro"/>
</dbReference>
<protein>
    <submittedName>
        <fullName evidence="4">Thioredoxin</fullName>
    </submittedName>
</protein>
<accession>A0A3D3R0Z4</accession>
<name>A0A3D3R0Z4_9PLAN</name>
<dbReference type="InterPro" id="IPR036249">
    <property type="entry name" value="Thioredoxin-like_sf"/>
</dbReference>